<name>A0A7S2USC0_9STRA</name>
<reference evidence="2" key="1">
    <citation type="submission" date="2021-01" db="EMBL/GenBank/DDBJ databases">
        <authorList>
            <person name="Corre E."/>
            <person name="Pelletier E."/>
            <person name="Niang G."/>
            <person name="Scheremetjew M."/>
            <person name="Finn R."/>
            <person name="Kale V."/>
            <person name="Holt S."/>
            <person name="Cochrane G."/>
            <person name="Meng A."/>
            <person name="Brown T."/>
            <person name="Cohen L."/>
        </authorList>
    </citation>
    <scope>NUCLEOTIDE SEQUENCE</scope>
    <source>
        <strain evidence="2">CCMP1661</strain>
    </source>
</reference>
<organism evidence="2">
    <name type="scientific">Fibrocapsa japonica</name>
    <dbReference type="NCBI Taxonomy" id="94617"/>
    <lineage>
        <taxon>Eukaryota</taxon>
        <taxon>Sar</taxon>
        <taxon>Stramenopiles</taxon>
        <taxon>Ochrophyta</taxon>
        <taxon>Raphidophyceae</taxon>
        <taxon>Chattonellales</taxon>
        <taxon>Chattonellaceae</taxon>
        <taxon>Fibrocapsa</taxon>
    </lineage>
</organism>
<protein>
    <submittedName>
        <fullName evidence="2">Uncharacterized protein</fullName>
    </submittedName>
</protein>
<proteinExistence type="predicted"/>
<keyword evidence="1" id="KW-1133">Transmembrane helix</keyword>
<evidence type="ECO:0000313" key="2">
    <source>
        <dbReference type="EMBL" id="CAD9857792.1"/>
    </source>
</evidence>
<gene>
    <name evidence="2" type="ORF">FJAP1339_LOCUS308</name>
</gene>
<sequence length="105" mass="12183">MLKDYHQSGLGKDRDSAGAIAFFMGLGAVLILTGILLQLRDLHRSGYTLVNREDNLNLNFIDLNREDHLTMENEALEHESECESDYIEEIWHDVAEEERSLLMWF</sequence>
<feature type="transmembrane region" description="Helical" evidence="1">
    <location>
        <begin position="20"/>
        <end position="39"/>
    </location>
</feature>
<keyword evidence="1" id="KW-0472">Membrane</keyword>
<evidence type="ECO:0000256" key="1">
    <source>
        <dbReference type="SAM" id="Phobius"/>
    </source>
</evidence>
<dbReference type="AlphaFoldDB" id="A0A7S2USC0"/>
<keyword evidence="1" id="KW-0812">Transmembrane</keyword>
<accession>A0A7S2USC0</accession>
<dbReference type="EMBL" id="HBHR01000920">
    <property type="protein sequence ID" value="CAD9857792.1"/>
    <property type="molecule type" value="Transcribed_RNA"/>
</dbReference>